<accession>R0KCP2</accession>
<evidence type="ECO:0000313" key="5">
    <source>
        <dbReference type="EMBL" id="EOA85977.1"/>
    </source>
</evidence>
<comment type="subcellular location">
    <subcellularLocation>
        <location evidence="1">Nucleus</location>
    </subcellularLocation>
</comment>
<dbReference type="GO" id="GO:0046872">
    <property type="term" value="F:metal ion binding"/>
    <property type="evidence" value="ECO:0007669"/>
    <property type="project" value="UniProtKB-KW"/>
</dbReference>
<sequence length="403" mass="46429">MLAIAEHSAFNSLAKTGNRLCDRGWFMESKRIMTEHYRRRPANFDLVRLRLVESFYMIAIERVDRFSAAVIDAVNEALTAGLNNQKTWAGCSADSYSSDRALWWVLYLMDRQAAQRYGRSYLIHDTDFMVDDFSEECRQVLSTDRSVPIPFLVCESLDRTSSSNAENQPQHAYINQYEWFSYLQFLVTIGRLTARSCDSFYCLRSPKAGDHEETTIIDALLLRASNAICPTLAWQSDPAPDLSAIGQPASKQLTDLRLLVYLRINNLRLSIRRHLWKDRKLDLTDTSQYHRSESIPEVYICRHIASDIITALVDYKRIQPRPLMTLFSAISIIECIYNLVALPKVSSMMNENQCELVTEKVKKGVQCLEKLAYGRDTVAQTAYHRKQLFHLESQAERPIYLQP</sequence>
<evidence type="ECO:0000256" key="1">
    <source>
        <dbReference type="ARBA" id="ARBA00004123"/>
    </source>
</evidence>
<reference evidence="5 6" key="1">
    <citation type="journal article" date="2012" name="PLoS Pathog.">
        <title>Diverse lifestyles and strategies of plant pathogenesis encoded in the genomes of eighteen Dothideomycetes fungi.</title>
        <authorList>
            <person name="Ohm R.A."/>
            <person name="Feau N."/>
            <person name="Henrissat B."/>
            <person name="Schoch C.L."/>
            <person name="Horwitz B.A."/>
            <person name="Barry K.W."/>
            <person name="Condon B.J."/>
            <person name="Copeland A.C."/>
            <person name="Dhillon B."/>
            <person name="Glaser F."/>
            <person name="Hesse C.N."/>
            <person name="Kosti I."/>
            <person name="LaButti K."/>
            <person name="Lindquist E.A."/>
            <person name="Lucas S."/>
            <person name="Salamov A.A."/>
            <person name="Bradshaw R.E."/>
            <person name="Ciuffetti L."/>
            <person name="Hamelin R.C."/>
            <person name="Kema G.H.J."/>
            <person name="Lawrence C."/>
            <person name="Scott J.A."/>
            <person name="Spatafora J.W."/>
            <person name="Turgeon B.G."/>
            <person name="de Wit P.J.G.M."/>
            <person name="Zhong S."/>
            <person name="Goodwin S.B."/>
            <person name="Grigoriev I.V."/>
        </authorList>
    </citation>
    <scope>NUCLEOTIDE SEQUENCE [LARGE SCALE GENOMIC DNA]</scope>
    <source>
        <strain evidence="6">28A</strain>
    </source>
</reference>
<name>R0KCP2_EXST2</name>
<protein>
    <submittedName>
        <fullName evidence="5">Uncharacterized protein</fullName>
    </submittedName>
</protein>
<dbReference type="EMBL" id="KB908626">
    <property type="protein sequence ID" value="EOA85977.1"/>
    <property type="molecule type" value="Genomic_DNA"/>
</dbReference>
<evidence type="ECO:0000256" key="4">
    <source>
        <dbReference type="ARBA" id="ARBA00023242"/>
    </source>
</evidence>
<dbReference type="CDD" id="cd12148">
    <property type="entry name" value="fungal_TF_MHR"/>
    <property type="match status" value="1"/>
</dbReference>
<dbReference type="Proteomes" id="UP000016935">
    <property type="component" value="Unassembled WGS sequence"/>
</dbReference>
<evidence type="ECO:0000313" key="6">
    <source>
        <dbReference type="Proteomes" id="UP000016935"/>
    </source>
</evidence>
<dbReference type="InterPro" id="IPR050987">
    <property type="entry name" value="AtrR-like"/>
</dbReference>
<dbReference type="OrthoDB" id="1393670at2759"/>
<evidence type="ECO:0000256" key="2">
    <source>
        <dbReference type="ARBA" id="ARBA00022723"/>
    </source>
</evidence>
<dbReference type="RefSeq" id="XP_008026518.1">
    <property type="nucleotide sequence ID" value="XM_008028327.1"/>
</dbReference>
<dbReference type="GO" id="GO:0003677">
    <property type="term" value="F:DNA binding"/>
    <property type="evidence" value="ECO:0007669"/>
    <property type="project" value="UniProtKB-KW"/>
</dbReference>
<dbReference type="HOGENOM" id="CLU_021975_0_0_1"/>
<reference evidence="5 6" key="2">
    <citation type="journal article" date="2013" name="PLoS Genet.">
        <title>Comparative genome structure, secondary metabolite, and effector coding capacity across Cochliobolus pathogens.</title>
        <authorList>
            <person name="Condon B.J."/>
            <person name="Leng Y."/>
            <person name="Wu D."/>
            <person name="Bushley K.E."/>
            <person name="Ohm R.A."/>
            <person name="Otillar R."/>
            <person name="Martin J."/>
            <person name="Schackwitz W."/>
            <person name="Grimwood J."/>
            <person name="MohdZainudin N."/>
            <person name="Xue C."/>
            <person name="Wang R."/>
            <person name="Manning V.A."/>
            <person name="Dhillon B."/>
            <person name="Tu Z.J."/>
            <person name="Steffenson B.J."/>
            <person name="Salamov A."/>
            <person name="Sun H."/>
            <person name="Lowry S."/>
            <person name="LaButti K."/>
            <person name="Han J."/>
            <person name="Copeland A."/>
            <person name="Lindquist E."/>
            <person name="Barry K."/>
            <person name="Schmutz J."/>
            <person name="Baker S.E."/>
            <person name="Ciuffetti L.M."/>
            <person name="Grigoriev I.V."/>
            <person name="Zhong S."/>
            <person name="Turgeon B.G."/>
        </authorList>
    </citation>
    <scope>NUCLEOTIDE SEQUENCE [LARGE SCALE GENOMIC DNA]</scope>
    <source>
        <strain evidence="6">28A</strain>
    </source>
</reference>
<dbReference type="PANTHER" id="PTHR46910:SF3">
    <property type="entry name" value="HALOTOLERANCE PROTEIN 9-RELATED"/>
    <property type="match status" value="1"/>
</dbReference>
<dbReference type="GO" id="GO:0005634">
    <property type="term" value="C:nucleus"/>
    <property type="evidence" value="ECO:0007669"/>
    <property type="project" value="UniProtKB-SubCell"/>
</dbReference>
<dbReference type="PANTHER" id="PTHR46910">
    <property type="entry name" value="TRANSCRIPTION FACTOR PDR1"/>
    <property type="match status" value="1"/>
</dbReference>
<dbReference type="AlphaFoldDB" id="R0KCP2"/>
<evidence type="ECO:0000256" key="3">
    <source>
        <dbReference type="ARBA" id="ARBA00023125"/>
    </source>
</evidence>
<keyword evidence="4" id="KW-0539">Nucleus</keyword>
<gene>
    <name evidence="5" type="ORF">SETTUDRAFT_161670</name>
</gene>
<dbReference type="GO" id="GO:0003700">
    <property type="term" value="F:DNA-binding transcription factor activity"/>
    <property type="evidence" value="ECO:0007669"/>
    <property type="project" value="InterPro"/>
</dbReference>
<keyword evidence="6" id="KW-1185">Reference proteome</keyword>
<dbReference type="GeneID" id="19398187"/>
<proteinExistence type="predicted"/>
<keyword evidence="2" id="KW-0479">Metal-binding</keyword>
<organism evidence="5 6">
    <name type="scientific">Exserohilum turcicum (strain 28A)</name>
    <name type="common">Northern leaf blight fungus</name>
    <name type="synonym">Setosphaeria turcica</name>
    <dbReference type="NCBI Taxonomy" id="671987"/>
    <lineage>
        <taxon>Eukaryota</taxon>
        <taxon>Fungi</taxon>
        <taxon>Dikarya</taxon>
        <taxon>Ascomycota</taxon>
        <taxon>Pezizomycotina</taxon>
        <taxon>Dothideomycetes</taxon>
        <taxon>Pleosporomycetidae</taxon>
        <taxon>Pleosporales</taxon>
        <taxon>Pleosporineae</taxon>
        <taxon>Pleosporaceae</taxon>
        <taxon>Exserohilum</taxon>
    </lineage>
</organism>
<keyword evidence="3" id="KW-0238">DNA-binding</keyword>